<dbReference type="AlphaFoldDB" id="A0AB33AHD6"/>
<dbReference type="Gene3D" id="1.10.150.130">
    <property type="match status" value="1"/>
</dbReference>
<dbReference type="GO" id="GO:0003677">
    <property type="term" value="F:DNA binding"/>
    <property type="evidence" value="ECO:0007669"/>
    <property type="project" value="UniProtKB-KW"/>
</dbReference>
<dbReference type="Pfam" id="PF00589">
    <property type="entry name" value="Phage_integrase"/>
    <property type="match status" value="1"/>
</dbReference>
<keyword evidence="2" id="KW-0229">DNA integration</keyword>
<dbReference type="InterPro" id="IPR002104">
    <property type="entry name" value="Integrase_catalytic"/>
</dbReference>
<keyword evidence="4" id="KW-0233">DNA recombination</keyword>
<evidence type="ECO:0000256" key="2">
    <source>
        <dbReference type="ARBA" id="ARBA00022908"/>
    </source>
</evidence>
<dbReference type="InterPro" id="IPR013762">
    <property type="entry name" value="Integrase-like_cat_sf"/>
</dbReference>
<evidence type="ECO:0000313" key="7">
    <source>
        <dbReference type="EMBL" id="AGM30956.1"/>
    </source>
</evidence>
<feature type="region of interest" description="Disordered" evidence="5">
    <location>
        <begin position="355"/>
        <end position="389"/>
    </location>
</feature>
<comment type="similarity">
    <text evidence="1">Belongs to the 'phage' integrase family.</text>
</comment>
<dbReference type="Gene3D" id="1.10.443.10">
    <property type="entry name" value="Intergrase catalytic core"/>
    <property type="match status" value="1"/>
</dbReference>
<reference evidence="7 8" key="1">
    <citation type="journal article" date="2013" name="Genome Announc.">
        <title>Complete Genome Sequence of Mycobacterium massiliense Clinical Strain Asan 50594, Belonging to the Type II Genotype.</title>
        <authorList>
            <person name="Kim B.J."/>
            <person name="Kim B.R."/>
            <person name="Hong S.H."/>
            <person name="Seok S.H."/>
            <person name="Kook Y.H."/>
            <person name="Kim B.J."/>
        </authorList>
    </citation>
    <scope>NUCLEOTIDE SEQUENCE [LARGE SCALE GENOMIC DNA]</scope>
    <source>
        <strain evidence="7 8">50594</strain>
    </source>
</reference>
<evidence type="ECO:0000256" key="4">
    <source>
        <dbReference type="ARBA" id="ARBA00023172"/>
    </source>
</evidence>
<proteinExistence type="inferred from homology"/>
<dbReference type="SUPFAM" id="SSF56349">
    <property type="entry name" value="DNA breaking-rejoining enzymes"/>
    <property type="match status" value="1"/>
</dbReference>
<feature type="compositionally biased region" description="Basic and acidic residues" evidence="5">
    <location>
        <begin position="357"/>
        <end position="366"/>
    </location>
</feature>
<accession>A0AB33AHD6</accession>
<feature type="domain" description="Tyr recombinase" evidence="6">
    <location>
        <begin position="174"/>
        <end position="381"/>
    </location>
</feature>
<evidence type="ECO:0000256" key="3">
    <source>
        <dbReference type="ARBA" id="ARBA00023125"/>
    </source>
</evidence>
<evidence type="ECO:0000259" key="6">
    <source>
        <dbReference type="PROSITE" id="PS51898"/>
    </source>
</evidence>
<dbReference type="PROSITE" id="PS51898">
    <property type="entry name" value="TYR_RECOMBINASE"/>
    <property type="match status" value="1"/>
</dbReference>
<dbReference type="Proteomes" id="UP000013961">
    <property type="component" value="Chromosome"/>
</dbReference>
<gene>
    <name evidence="7" type="ORF">MASS_4354</name>
</gene>
<evidence type="ECO:0000256" key="1">
    <source>
        <dbReference type="ARBA" id="ARBA00008857"/>
    </source>
</evidence>
<sequence length="389" mass="42948">MPRQRLAPGEHGKITCTRRDGRHYATTYLRLHTGKRVEREAAGKSAEDARRNLATRIAAELSAGTGTGTVNAKTTLDELFEVWMPAKIAEDRIGGRTQTLYRDTWRLHGKDQLGALRITELTTSYADAHLKSLPQSPGIYLRIILVGMYNLAARFDVVKHNPMRETKTPKVEREKARALTAMELERVRQAIKVFCERKGPGPRRAPMLAAFVELLAATGDRPGEVLAIDWDEVDLLGNPATVTASGTVQDAGRVAGKPLHRQDWRKGRAPAHTVTLPKFGVEVLTELYSITGPSGTVLKNRNGGLLSLSNIRSSLREALEPHEDLRWVTPHSFRRSVGTVVAEGLGIDAAQQSLGHAQRETTERHYVQRSTSGPDTRAVLDKWAGQGKE</sequence>
<dbReference type="PANTHER" id="PTHR30629">
    <property type="entry name" value="PROPHAGE INTEGRASE"/>
    <property type="match status" value="1"/>
</dbReference>
<evidence type="ECO:0000313" key="8">
    <source>
        <dbReference type="Proteomes" id="UP000013961"/>
    </source>
</evidence>
<dbReference type="InterPro" id="IPR050808">
    <property type="entry name" value="Phage_Integrase"/>
</dbReference>
<evidence type="ECO:0000256" key="5">
    <source>
        <dbReference type="SAM" id="MobiDB-lite"/>
    </source>
</evidence>
<dbReference type="InterPro" id="IPR011010">
    <property type="entry name" value="DNA_brk_join_enz"/>
</dbReference>
<dbReference type="RefSeq" id="WP_016343485.1">
    <property type="nucleotide sequence ID" value="NC_021282.1"/>
</dbReference>
<dbReference type="GO" id="GO:0006310">
    <property type="term" value="P:DNA recombination"/>
    <property type="evidence" value="ECO:0007669"/>
    <property type="project" value="UniProtKB-KW"/>
</dbReference>
<protein>
    <submittedName>
        <fullName evidence="7">Phage integrase</fullName>
    </submittedName>
</protein>
<dbReference type="PANTHER" id="PTHR30629:SF2">
    <property type="entry name" value="PROPHAGE INTEGRASE INTS-RELATED"/>
    <property type="match status" value="1"/>
</dbReference>
<dbReference type="GO" id="GO:0015074">
    <property type="term" value="P:DNA integration"/>
    <property type="evidence" value="ECO:0007669"/>
    <property type="project" value="UniProtKB-KW"/>
</dbReference>
<dbReference type="InterPro" id="IPR010998">
    <property type="entry name" value="Integrase_recombinase_N"/>
</dbReference>
<organism evidence="7 8">
    <name type="scientific">Mycobacteroides abscessus subsp. bolletii 50594</name>
    <dbReference type="NCBI Taxonomy" id="1303024"/>
    <lineage>
        <taxon>Bacteria</taxon>
        <taxon>Bacillati</taxon>
        <taxon>Actinomycetota</taxon>
        <taxon>Actinomycetes</taxon>
        <taxon>Mycobacteriales</taxon>
        <taxon>Mycobacteriaceae</taxon>
        <taxon>Mycobacteroides</taxon>
        <taxon>Mycobacteroides abscessus</taxon>
    </lineage>
</organism>
<name>A0AB33AHD6_9MYCO</name>
<dbReference type="KEGG" id="mabb:MASS_4354"/>
<keyword evidence="3" id="KW-0238">DNA-binding</keyword>
<dbReference type="EMBL" id="CP004374">
    <property type="protein sequence ID" value="AGM30956.1"/>
    <property type="molecule type" value="Genomic_DNA"/>
</dbReference>